<evidence type="ECO:0000256" key="15">
    <source>
        <dbReference type="ARBA" id="ARBA00048164"/>
    </source>
</evidence>
<dbReference type="EC" id="1.3.1.22" evidence="18"/>
<dbReference type="Gene3D" id="1.20.120.1630">
    <property type="match status" value="1"/>
</dbReference>
<dbReference type="EMBL" id="JAFJMO010000002">
    <property type="protein sequence ID" value="KAJ8285047.1"/>
    <property type="molecule type" value="Genomic_DNA"/>
</dbReference>
<evidence type="ECO:0000256" key="1">
    <source>
        <dbReference type="ARBA" id="ARBA00004154"/>
    </source>
</evidence>
<evidence type="ECO:0000256" key="11">
    <source>
        <dbReference type="ARBA" id="ARBA00023002"/>
    </source>
</evidence>
<keyword evidence="5" id="KW-0221">Differentiation</keyword>
<dbReference type="GO" id="GO:0007548">
    <property type="term" value="P:sex differentiation"/>
    <property type="evidence" value="ECO:0007669"/>
    <property type="project" value="UniProtKB-KW"/>
</dbReference>
<keyword evidence="4 18" id="KW-0812">Transmembrane</keyword>
<dbReference type="PROSITE" id="PS50244">
    <property type="entry name" value="S5A_REDUCTASE"/>
    <property type="match status" value="1"/>
</dbReference>
<dbReference type="PIRSF" id="PIRSF015596">
    <property type="entry name" value="5_alpha-SR2"/>
    <property type="match status" value="1"/>
</dbReference>
<protein>
    <recommendedName>
        <fullName evidence="18">3-oxo-5alpha-steroid 4-dehydrogenase (NADP(+))</fullName>
        <ecNumber evidence="18">1.3.1.22</ecNumber>
    </recommendedName>
</protein>
<evidence type="ECO:0000256" key="9">
    <source>
        <dbReference type="ARBA" id="ARBA00022928"/>
    </source>
</evidence>
<comment type="catalytic activity">
    <reaction evidence="17">
        <text>17beta-hydroxy-5alpha-androstan-3-one + NADP(+) = testosterone + NADPH + H(+)</text>
        <dbReference type="Rhea" id="RHEA:50820"/>
        <dbReference type="ChEBI" id="CHEBI:15378"/>
        <dbReference type="ChEBI" id="CHEBI:16330"/>
        <dbReference type="ChEBI" id="CHEBI:17347"/>
        <dbReference type="ChEBI" id="CHEBI:57783"/>
        <dbReference type="ChEBI" id="CHEBI:58349"/>
        <dbReference type="EC" id="1.3.1.22"/>
    </reaction>
    <physiologicalReaction direction="right-to-left" evidence="17">
        <dbReference type="Rhea" id="RHEA:50822"/>
    </physiologicalReaction>
</comment>
<dbReference type="InterPro" id="IPR001104">
    <property type="entry name" value="3-oxo-5_a-steroid_4-DH_C"/>
</dbReference>
<comment type="function">
    <text evidence="14">Converts testosterone (T) into 5-alpha-dihydrotestosterone (DHT) and progesterone or corticosterone into their corresponding 5-alpha-3-oxosteroids. It plays a central role in sexual differentiation and androgen physiology.</text>
</comment>
<proteinExistence type="inferred from homology"/>
<evidence type="ECO:0000259" key="19">
    <source>
        <dbReference type="Pfam" id="PF02544"/>
    </source>
</evidence>
<dbReference type="OrthoDB" id="5788137at2759"/>
<evidence type="ECO:0000313" key="21">
    <source>
        <dbReference type="Proteomes" id="UP001152803"/>
    </source>
</evidence>
<feature type="transmembrane region" description="Helical" evidence="18">
    <location>
        <begin position="6"/>
        <end position="23"/>
    </location>
</feature>
<evidence type="ECO:0000256" key="12">
    <source>
        <dbReference type="ARBA" id="ARBA00023098"/>
    </source>
</evidence>
<comment type="caution">
    <text evidence="18">Lacks conserved residue(s) required for the propagation of feature annotation.</text>
</comment>
<comment type="catalytic activity">
    <reaction evidence="16">
        <text>5alpha-pregnane-3,20-dione + NADP(+) = progesterone + NADPH + H(+)</text>
        <dbReference type="Rhea" id="RHEA:21952"/>
        <dbReference type="ChEBI" id="CHEBI:15378"/>
        <dbReference type="ChEBI" id="CHEBI:17026"/>
        <dbReference type="ChEBI" id="CHEBI:28952"/>
        <dbReference type="ChEBI" id="CHEBI:57783"/>
        <dbReference type="ChEBI" id="CHEBI:58349"/>
        <dbReference type="EC" id="1.3.1.22"/>
    </reaction>
    <physiologicalReaction direction="right-to-left" evidence="16">
        <dbReference type="Rhea" id="RHEA:21954"/>
    </physiologicalReaction>
</comment>
<keyword evidence="6" id="KW-0256">Endoplasmic reticulum</keyword>
<evidence type="ECO:0000256" key="13">
    <source>
        <dbReference type="ARBA" id="ARBA00023136"/>
    </source>
</evidence>
<comment type="similarity">
    <text evidence="3 18">Belongs to the steroid 5-alpha reductase family.</text>
</comment>
<evidence type="ECO:0000256" key="5">
    <source>
        <dbReference type="ARBA" id="ARBA00022782"/>
    </source>
</evidence>
<evidence type="ECO:0000313" key="20">
    <source>
        <dbReference type="EMBL" id="KAJ8285047.1"/>
    </source>
</evidence>
<evidence type="ECO:0000256" key="10">
    <source>
        <dbReference type="ARBA" id="ARBA00022989"/>
    </source>
</evidence>
<accession>A0A9Q1E087</accession>
<feature type="transmembrane region" description="Helical" evidence="18">
    <location>
        <begin position="105"/>
        <end position="122"/>
    </location>
</feature>
<evidence type="ECO:0000256" key="4">
    <source>
        <dbReference type="ARBA" id="ARBA00022692"/>
    </source>
</evidence>
<gene>
    <name evidence="20" type="ORF">COCON_G00038970</name>
</gene>
<evidence type="ECO:0000256" key="3">
    <source>
        <dbReference type="ARBA" id="ARBA00007742"/>
    </source>
</evidence>
<keyword evidence="12" id="KW-0443">Lipid metabolism</keyword>
<dbReference type="Pfam" id="PF02544">
    <property type="entry name" value="Steroid_dh"/>
    <property type="match status" value="1"/>
</dbReference>
<keyword evidence="7" id="KW-0492">Microsome</keyword>
<evidence type="ECO:0000256" key="18">
    <source>
        <dbReference type="PIRNR" id="PIRNR015596"/>
    </source>
</evidence>
<keyword evidence="21" id="KW-1185">Reference proteome</keyword>
<dbReference type="AlphaFoldDB" id="A0A9Q1E087"/>
<name>A0A9Q1E087_CONCO</name>
<evidence type="ECO:0000256" key="16">
    <source>
        <dbReference type="ARBA" id="ARBA00048292"/>
    </source>
</evidence>
<comment type="subcellular location">
    <subcellularLocation>
        <location evidence="2">Endoplasmic reticulum membrane</location>
        <topology evidence="2">Multi-pass membrane protein</topology>
    </subcellularLocation>
    <subcellularLocation>
        <location evidence="1">Microsome membrane</location>
        <topology evidence="1">Multi-pass membrane protein</topology>
    </subcellularLocation>
</comment>
<dbReference type="FunFam" id="1.20.120.1630:FF:000002">
    <property type="entry name" value="Steroid 5 alpha-reductase 1"/>
    <property type="match status" value="1"/>
</dbReference>
<evidence type="ECO:0000256" key="7">
    <source>
        <dbReference type="ARBA" id="ARBA00022848"/>
    </source>
</evidence>
<sequence>MECSEVAVSALSGAFILGGFGYLQRQAKQHTPYGRYATPADLAHTVPARLGWFLQELPSFLIPALLICTSHRPSGPGQWLLAGTFCLHYFQRTFIYSLLTKGRPCPLYIVVCAAIFCSINGFFQGHYLLHCAQYDQAWLADIRLAVGLILFFLGMAININSDHILRSLRKPGEITYKIPKGGLFEYVTGANFFGEILEWCGYAIATWSLPALSFAVFTACSIGPRAYHHHRFYLERFQDYPRSRKALVPFIF</sequence>
<reference evidence="20" key="1">
    <citation type="journal article" date="2023" name="Science">
        <title>Genome structures resolve the early diversification of teleost fishes.</title>
        <authorList>
            <person name="Parey E."/>
            <person name="Louis A."/>
            <person name="Montfort J."/>
            <person name="Bouchez O."/>
            <person name="Roques C."/>
            <person name="Iampietro C."/>
            <person name="Lluch J."/>
            <person name="Castinel A."/>
            <person name="Donnadieu C."/>
            <person name="Desvignes T."/>
            <person name="Floi Bucao C."/>
            <person name="Jouanno E."/>
            <person name="Wen M."/>
            <person name="Mejri S."/>
            <person name="Dirks R."/>
            <person name="Jansen H."/>
            <person name="Henkel C."/>
            <person name="Chen W.J."/>
            <person name="Zahm M."/>
            <person name="Cabau C."/>
            <person name="Klopp C."/>
            <person name="Thompson A.W."/>
            <person name="Robinson-Rechavi M."/>
            <person name="Braasch I."/>
            <person name="Lecointre G."/>
            <person name="Bobe J."/>
            <person name="Postlethwait J.H."/>
            <person name="Berthelot C."/>
            <person name="Roest Crollius H."/>
            <person name="Guiguen Y."/>
        </authorList>
    </citation>
    <scope>NUCLEOTIDE SEQUENCE</scope>
    <source>
        <strain evidence="20">Concon-B</strain>
    </source>
</reference>
<organism evidence="20 21">
    <name type="scientific">Conger conger</name>
    <name type="common">Conger eel</name>
    <name type="synonym">Muraena conger</name>
    <dbReference type="NCBI Taxonomy" id="82655"/>
    <lineage>
        <taxon>Eukaryota</taxon>
        <taxon>Metazoa</taxon>
        <taxon>Chordata</taxon>
        <taxon>Craniata</taxon>
        <taxon>Vertebrata</taxon>
        <taxon>Euteleostomi</taxon>
        <taxon>Actinopterygii</taxon>
        <taxon>Neopterygii</taxon>
        <taxon>Teleostei</taxon>
        <taxon>Anguilliformes</taxon>
        <taxon>Congridae</taxon>
        <taxon>Conger</taxon>
    </lineage>
</organism>
<keyword evidence="11" id="KW-0560">Oxidoreductase</keyword>
<keyword evidence="13 18" id="KW-0472">Membrane</keyword>
<dbReference type="GO" id="GO:0006702">
    <property type="term" value="P:androgen biosynthetic process"/>
    <property type="evidence" value="ECO:0007669"/>
    <property type="project" value="UniProtKB-ARBA"/>
</dbReference>
<keyword evidence="8" id="KW-0521">NADP</keyword>
<dbReference type="Proteomes" id="UP001152803">
    <property type="component" value="Unassembled WGS sequence"/>
</dbReference>
<feature type="domain" description="3-oxo-5-alpha-steroid 4-dehydrogenase C-terminal" evidence="19">
    <location>
        <begin position="104"/>
        <end position="252"/>
    </location>
</feature>
<dbReference type="InterPro" id="IPR016636">
    <property type="entry name" value="3-oxo-5-alpha-steroid_4-DH"/>
</dbReference>
<dbReference type="InterPro" id="IPR039357">
    <property type="entry name" value="SRD5A/TECR"/>
</dbReference>
<evidence type="ECO:0000256" key="17">
    <source>
        <dbReference type="ARBA" id="ARBA00049397"/>
    </source>
</evidence>
<comment type="catalytic activity">
    <reaction evidence="15 18">
        <text>a 3-oxo-5alpha-steroid + NADP(+) = a 3-oxo-Delta(4)-steroid + NADPH + H(+)</text>
        <dbReference type="Rhea" id="RHEA:54384"/>
        <dbReference type="ChEBI" id="CHEBI:13601"/>
        <dbReference type="ChEBI" id="CHEBI:15378"/>
        <dbReference type="ChEBI" id="CHEBI:47909"/>
        <dbReference type="ChEBI" id="CHEBI:57783"/>
        <dbReference type="ChEBI" id="CHEBI:58349"/>
        <dbReference type="EC" id="1.3.1.22"/>
    </reaction>
</comment>
<comment type="caution">
    <text evidence="20">The sequence shown here is derived from an EMBL/GenBank/DDBJ whole genome shotgun (WGS) entry which is preliminary data.</text>
</comment>
<evidence type="ECO:0000256" key="2">
    <source>
        <dbReference type="ARBA" id="ARBA00004477"/>
    </source>
</evidence>
<dbReference type="PANTHER" id="PTHR10556">
    <property type="entry name" value="3-OXO-5-ALPHA-STEROID 4-DEHYDROGENASE"/>
    <property type="match status" value="1"/>
</dbReference>
<keyword evidence="9" id="KW-0726">Sexual differentiation</keyword>
<dbReference type="GO" id="GO:0047751">
    <property type="term" value="F:3-oxo-5-alpha-steroid 4-dehydrogenase (NADP+) activity"/>
    <property type="evidence" value="ECO:0007669"/>
    <property type="project" value="UniProtKB-EC"/>
</dbReference>
<dbReference type="GO" id="GO:0005789">
    <property type="term" value="C:endoplasmic reticulum membrane"/>
    <property type="evidence" value="ECO:0007669"/>
    <property type="project" value="UniProtKB-SubCell"/>
</dbReference>
<keyword evidence="10 18" id="KW-1133">Transmembrane helix</keyword>
<evidence type="ECO:0000256" key="6">
    <source>
        <dbReference type="ARBA" id="ARBA00022824"/>
    </source>
</evidence>
<dbReference type="GO" id="GO:0030154">
    <property type="term" value="P:cell differentiation"/>
    <property type="evidence" value="ECO:0007669"/>
    <property type="project" value="UniProtKB-KW"/>
</dbReference>
<evidence type="ECO:0000256" key="14">
    <source>
        <dbReference type="ARBA" id="ARBA00045549"/>
    </source>
</evidence>
<evidence type="ECO:0000256" key="8">
    <source>
        <dbReference type="ARBA" id="ARBA00022857"/>
    </source>
</evidence>
<feature type="transmembrane region" description="Helical" evidence="18">
    <location>
        <begin position="142"/>
        <end position="160"/>
    </location>
</feature>
<dbReference type="PANTHER" id="PTHR10556:SF37">
    <property type="entry name" value="3-OXO-5-ALPHA-STEROID 4-DEHYDROGENASE 2"/>
    <property type="match status" value="1"/>
</dbReference>